<dbReference type="InterPro" id="IPR011990">
    <property type="entry name" value="TPR-like_helical_dom_sf"/>
</dbReference>
<dbReference type="Pfam" id="PF13374">
    <property type="entry name" value="TPR_10"/>
    <property type="match status" value="1"/>
</dbReference>
<feature type="domain" description="HTH cro/C1-type" evidence="3">
    <location>
        <begin position="9"/>
        <end position="63"/>
    </location>
</feature>
<name>A0A3N4S6A9_9ACTN</name>
<keyword evidence="1" id="KW-0802">TPR repeat</keyword>
<dbReference type="GO" id="GO:0043531">
    <property type="term" value="F:ADP binding"/>
    <property type="evidence" value="ECO:0007669"/>
    <property type="project" value="InterPro"/>
</dbReference>
<dbReference type="SUPFAM" id="SSF52540">
    <property type="entry name" value="P-loop containing nucleoside triphosphate hydrolases"/>
    <property type="match status" value="1"/>
</dbReference>
<dbReference type="SMART" id="SM00530">
    <property type="entry name" value="HTH_XRE"/>
    <property type="match status" value="1"/>
</dbReference>
<feature type="region of interest" description="Disordered" evidence="2">
    <location>
        <begin position="477"/>
        <end position="502"/>
    </location>
</feature>
<dbReference type="InterPro" id="IPR010982">
    <property type="entry name" value="Lambda_DNA-bd_dom_sf"/>
</dbReference>
<evidence type="ECO:0000313" key="4">
    <source>
        <dbReference type="EMBL" id="RPE31914.1"/>
    </source>
</evidence>
<organism evidence="4 5">
    <name type="scientific">Kitasatospora cineracea</name>
    <dbReference type="NCBI Taxonomy" id="88074"/>
    <lineage>
        <taxon>Bacteria</taxon>
        <taxon>Bacillati</taxon>
        <taxon>Actinomycetota</taxon>
        <taxon>Actinomycetes</taxon>
        <taxon>Kitasatosporales</taxon>
        <taxon>Streptomycetaceae</taxon>
        <taxon>Kitasatospora</taxon>
    </lineage>
</organism>
<dbReference type="InterPro" id="IPR019734">
    <property type="entry name" value="TPR_rpt"/>
</dbReference>
<dbReference type="Proteomes" id="UP000266906">
    <property type="component" value="Unassembled WGS sequence"/>
</dbReference>
<dbReference type="SUPFAM" id="SSF47413">
    <property type="entry name" value="lambda repressor-like DNA-binding domains"/>
    <property type="match status" value="1"/>
</dbReference>
<comment type="caution">
    <text evidence="4">The sequence shown here is derived from an EMBL/GenBank/DDBJ whole genome shotgun (WGS) entry which is preliminary data.</text>
</comment>
<dbReference type="PANTHER" id="PTHR47691">
    <property type="entry name" value="REGULATOR-RELATED"/>
    <property type="match status" value="1"/>
</dbReference>
<proteinExistence type="predicted"/>
<feature type="region of interest" description="Disordered" evidence="2">
    <location>
        <begin position="70"/>
        <end position="114"/>
    </location>
</feature>
<dbReference type="RefSeq" id="WP_123817037.1">
    <property type="nucleotide sequence ID" value="NZ_RKQG01000001.1"/>
</dbReference>
<dbReference type="AlphaFoldDB" id="A0A3N4S6A9"/>
<dbReference type="CDD" id="cd00093">
    <property type="entry name" value="HTH_XRE"/>
    <property type="match status" value="1"/>
</dbReference>
<dbReference type="Pfam" id="PF13560">
    <property type="entry name" value="HTH_31"/>
    <property type="match status" value="1"/>
</dbReference>
<dbReference type="GO" id="GO:0003677">
    <property type="term" value="F:DNA binding"/>
    <property type="evidence" value="ECO:0007669"/>
    <property type="project" value="InterPro"/>
</dbReference>
<evidence type="ECO:0000256" key="1">
    <source>
        <dbReference type="PROSITE-ProRule" id="PRU00339"/>
    </source>
</evidence>
<feature type="compositionally biased region" description="Low complexity" evidence="2">
    <location>
        <begin position="70"/>
        <end position="79"/>
    </location>
</feature>
<dbReference type="Gene3D" id="3.40.50.300">
    <property type="entry name" value="P-loop containing nucleotide triphosphate hydrolases"/>
    <property type="match status" value="1"/>
</dbReference>
<dbReference type="PROSITE" id="PS50943">
    <property type="entry name" value="HTH_CROC1"/>
    <property type="match status" value="1"/>
</dbReference>
<dbReference type="PRINTS" id="PR00364">
    <property type="entry name" value="DISEASERSIST"/>
</dbReference>
<dbReference type="Gene3D" id="1.25.40.10">
    <property type="entry name" value="Tetratricopeptide repeat domain"/>
    <property type="match status" value="2"/>
</dbReference>
<reference evidence="4 5" key="1">
    <citation type="submission" date="2018-11" db="EMBL/GenBank/DDBJ databases">
        <title>Sequencing the genomes of 1000 actinobacteria strains.</title>
        <authorList>
            <person name="Klenk H.-P."/>
        </authorList>
    </citation>
    <scope>NUCLEOTIDE SEQUENCE [LARGE SCALE GENOMIC DNA]</scope>
    <source>
        <strain evidence="4 5">DSM 44781</strain>
    </source>
</reference>
<sequence>MAVEFGELLRDLRLAAGWTQEELSDRSGVSVHSISMLEAGRRRPRLSSVARLADGLALPAGRREQLLAAATRPATDRPASPAPPSTSAPASAPAPASALPPMPVPAVRGPRQLPSDSRLFTGRTVEGEFLAGVARLAPEGTEAGMVVLCVITGMGGVGKTALVVRTAHRVGERFPDGQLFLDLRSHTAGLEPLSAEDALETLLRSLDVPADRIPSGLTDRAALYRARLSGTRTLVLLDNASSAAQVRPLLPGSTGCLVLVTSRSPLVGLDDAHLLTLDVLPEGDALDLLRRAAGAGPTPTTAPAAPAVGELADFAELARLGGRLPLALRILGARLRHRPRLTAAALVEELREERHRLGRLRDEDRDLAALFRASYRDLPPEEQRLLRLLGVLPGEDLEVCAAAHLLGADRRGAERLLESLLGHHLLAQPTPGRYRMHDLVRSWSRALAEEEPPARREIAGRRLLDHYQDTAERAGHRLARYRGHRPAPTGPAPRPAPDVDSPERARDWLRAERNNLLAAMARSGDPLRRSVITAALAPILELDGPRSEEAALHLAAAEAAAAQGRSLDRAEALWRAGRAHRLAGRFEESAELFDRAEQLYRELGDARGRTHSAWERGRLAYQSGDLARAVELYGRALAGYRELGDPQGEAHTLWDLGRARRMLGETDIAEELLAAALDAYRSLGDRAGEALALSDLAHLRYCRGRAADSGDLLERALAIARELGDRQSEANAAWLLGRIRLLQGAHPQARDLLDLALARCRELGIRQGEASTLSALGELHLATGRTAAAVELQREAAAVFRTTGNPHGEANALHGLALALRAAGDRTSATGLLHGALETFEADGDLQAQAEVLNSLGLLAADLGDLPAALDRHHRALELARRSDSPLDEARALLGIGHCLPPAEQPAALDAVRRGLTLLEAAGAAEAADARTRLALLTAAHPQAAAQP</sequence>
<dbReference type="EMBL" id="RKQG01000001">
    <property type="protein sequence ID" value="RPE31914.1"/>
    <property type="molecule type" value="Genomic_DNA"/>
</dbReference>
<dbReference type="PANTHER" id="PTHR47691:SF3">
    <property type="entry name" value="HTH-TYPE TRANSCRIPTIONAL REGULATOR RV0890C-RELATED"/>
    <property type="match status" value="1"/>
</dbReference>
<dbReference type="PROSITE" id="PS50005">
    <property type="entry name" value="TPR"/>
    <property type="match status" value="1"/>
</dbReference>
<dbReference type="Gene3D" id="1.10.260.40">
    <property type="entry name" value="lambda repressor-like DNA-binding domains"/>
    <property type="match status" value="1"/>
</dbReference>
<dbReference type="SUPFAM" id="SSF48452">
    <property type="entry name" value="TPR-like"/>
    <property type="match status" value="2"/>
</dbReference>
<keyword evidence="5" id="KW-1185">Reference proteome</keyword>
<feature type="compositionally biased region" description="Low complexity" evidence="2">
    <location>
        <begin position="87"/>
        <end position="97"/>
    </location>
</feature>
<evidence type="ECO:0000256" key="2">
    <source>
        <dbReference type="SAM" id="MobiDB-lite"/>
    </source>
</evidence>
<dbReference type="InterPro" id="IPR001387">
    <property type="entry name" value="Cro/C1-type_HTH"/>
</dbReference>
<evidence type="ECO:0000259" key="3">
    <source>
        <dbReference type="PROSITE" id="PS50943"/>
    </source>
</evidence>
<feature type="repeat" description="TPR" evidence="1">
    <location>
        <begin position="850"/>
        <end position="883"/>
    </location>
</feature>
<dbReference type="SMART" id="SM00028">
    <property type="entry name" value="TPR"/>
    <property type="match status" value="8"/>
</dbReference>
<evidence type="ECO:0000313" key="5">
    <source>
        <dbReference type="Proteomes" id="UP000266906"/>
    </source>
</evidence>
<gene>
    <name evidence="4" type="ORF">EDD38_0156</name>
</gene>
<accession>A0A3N4S6A9</accession>
<dbReference type="InterPro" id="IPR027417">
    <property type="entry name" value="P-loop_NTPase"/>
</dbReference>
<dbReference type="Pfam" id="PF13424">
    <property type="entry name" value="TPR_12"/>
    <property type="match status" value="2"/>
</dbReference>
<protein>
    <submittedName>
        <fullName evidence="4">Tetratricopeptide repeat protein</fullName>
    </submittedName>
</protein>